<proteinExistence type="predicted"/>
<gene>
    <name evidence="1" type="ORF">MANES_11G149100</name>
</gene>
<accession>A0A2C9V1J6</accession>
<name>A0A2C9V1J6_MANES</name>
<dbReference type="EMBL" id="CM004397">
    <property type="protein sequence ID" value="OAY38059.1"/>
    <property type="molecule type" value="Genomic_DNA"/>
</dbReference>
<protein>
    <submittedName>
        <fullName evidence="1">Uncharacterized protein</fullName>
    </submittedName>
</protein>
<organism evidence="1">
    <name type="scientific">Manihot esculenta</name>
    <name type="common">Cassava</name>
    <name type="synonym">Jatropha manihot</name>
    <dbReference type="NCBI Taxonomy" id="3983"/>
    <lineage>
        <taxon>Eukaryota</taxon>
        <taxon>Viridiplantae</taxon>
        <taxon>Streptophyta</taxon>
        <taxon>Embryophyta</taxon>
        <taxon>Tracheophyta</taxon>
        <taxon>Spermatophyta</taxon>
        <taxon>Magnoliopsida</taxon>
        <taxon>eudicotyledons</taxon>
        <taxon>Gunneridae</taxon>
        <taxon>Pentapetalae</taxon>
        <taxon>rosids</taxon>
        <taxon>fabids</taxon>
        <taxon>Malpighiales</taxon>
        <taxon>Euphorbiaceae</taxon>
        <taxon>Crotonoideae</taxon>
        <taxon>Manihoteae</taxon>
        <taxon>Manihot</taxon>
    </lineage>
</organism>
<sequence>MNRFSSSSHVNAITKLWMRINQPTENRLSKFFFPQQWRFKKQRNTVLPIKIKEMTT</sequence>
<reference evidence="1" key="1">
    <citation type="submission" date="2016-02" db="EMBL/GenBank/DDBJ databases">
        <title>WGS assembly of Manihot esculenta.</title>
        <authorList>
            <person name="Bredeson J.V."/>
            <person name="Prochnik S.E."/>
            <person name="Lyons J.B."/>
            <person name="Schmutz J."/>
            <person name="Grimwood J."/>
            <person name="Vrebalov J."/>
            <person name="Bart R.S."/>
            <person name="Amuge T."/>
            <person name="Ferguson M.E."/>
            <person name="Green R."/>
            <person name="Putnam N."/>
            <person name="Stites J."/>
            <person name="Rounsley S."/>
            <person name="Rokhsar D.S."/>
        </authorList>
    </citation>
    <scope>NUCLEOTIDE SEQUENCE [LARGE SCALE GENOMIC DNA]</scope>
    <source>
        <tissue evidence="1">Leaf</tissue>
    </source>
</reference>
<evidence type="ECO:0000313" key="1">
    <source>
        <dbReference type="EMBL" id="OAY38059.1"/>
    </source>
</evidence>
<dbReference type="AlphaFoldDB" id="A0A2C9V1J6"/>